<dbReference type="EMBL" id="UNSC01000007">
    <property type="protein sequence ID" value="SZD73947.1"/>
    <property type="molecule type" value="Genomic_DNA"/>
</dbReference>
<keyword evidence="2" id="KW-1185">Reference proteome</keyword>
<proteinExistence type="predicted"/>
<dbReference type="OrthoDB" id="8480302at2"/>
<organism evidence="1 2">
    <name type="scientific">Candidatus Ornithobacterium hominis</name>
    <dbReference type="NCBI Taxonomy" id="2497989"/>
    <lineage>
        <taxon>Bacteria</taxon>
        <taxon>Pseudomonadati</taxon>
        <taxon>Bacteroidota</taxon>
        <taxon>Flavobacteriia</taxon>
        <taxon>Flavobacteriales</taxon>
        <taxon>Weeksellaceae</taxon>
        <taxon>Ornithobacterium</taxon>
    </lineage>
</organism>
<dbReference type="Proteomes" id="UP000262142">
    <property type="component" value="Unassembled WGS sequence"/>
</dbReference>
<accession>A0A383U2Y7</accession>
<evidence type="ECO:0000313" key="1">
    <source>
        <dbReference type="EMBL" id="SZD73947.1"/>
    </source>
</evidence>
<dbReference type="RefSeq" id="WP_119059621.1">
    <property type="nucleotide sequence ID" value="NZ_OX579588.1"/>
</dbReference>
<dbReference type="AlphaFoldDB" id="A0A383U2Y7"/>
<protein>
    <submittedName>
        <fullName evidence="1">Uncharacterized protein</fullName>
    </submittedName>
</protein>
<reference evidence="1 2" key="1">
    <citation type="submission" date="2018-09" db="EMBL/GenBank/DDBJ databases">
        <authorList>
            <consortium name="Pathogen Informatics"/>
        </authorList>
    </citation>
    <scope>NUCLEOTIDE SEQUENCE [LARGE SCALE GENOMIC DNA]</scope>
    <source>
        <strain evidence="1 2">OH-22767</strain>
    </source>
</reference>
<name>A0A383U2Y7_9FLAO</name>
<sequence length="71" mass="8323">MELITLKTFNNELDAYLFSQFLSNHNIQSYMFNQFISTIYPIFNNTVGGIEVKINIKDIEKANVVIELYKQ</sequence>
<gene>
    <name evidence="1" type="ORF">SAMEA104719789_01401</name>
</gene>
<evidence type="ECO:0000313" key="2">
    <source>
        <dbReference type="Proteomes" id="UP000262142"/>
    </source>
</evidence>